<dbReference type="RefSeq" id="WP_184834635.1">
    <property type="nucleotide sequence ID" value="NZ_JACHMN010000002.1"/>
</dbReference>
<evidence type="ECO:0000256" key="1">
    <source>
        <dbReference type="SAM" id="Phobius"/>
    </source>
</evidence>
<dbReference type="EMBL" id="JACHMN010000002">
    <property type="protein sequence ID" value="MBB5868581.1"/>
    <property type="molecule type" value="Genomic_DNA"/>
</dbReference>
<sequence length="139" mass="14992">MILGISVALASVDTAATAAAKVAVGLVGILLSVVVFGLLALRCARMGVYGDRPRGLLIRGLVRTRIIPWHSVIGAEVYTGHSGRGGTYYGTRIVFQDAEHHQRPLHVWWLASTKETAAQQWVDRVNAVIAQSRSTYASP</sequence>
<evidence type="ECO:0000313" key="2">
    <source>
        <dbReference type="EMBL" id="MBB5868581.1"/>
    </source>
</evidence>
<evidence type="ECO:0000313" key="3">
    <source>
        <dbReference type="Proteomes" id="UP000587527"/>
    </source>
</evidence>
<dbReference type="AlphaFoldDB" id="A0A841BP26"/>
<protein>
    <recommendedName>
        <fullName evidence="4">PH domain-containing protein</fullName>
    </recommendedName>
</protein>
<keyword evidence="1" id="KW-0472">Membrane</keyword>
<dbReference type="Proteomes" id="UP000587527">
    <property type="component" value="Unassembled WGS sequence"/>
</dbReference>
<keyword evidence="1" id="KW-1133">Transmembrane helix</keyword>
<reference evidence="2 3" key="1">
    <citation type="submission" date="2020-08" db="EMBL/GenBank/DDBJ databases">
        <title>Sequencing the genomes of 1000 actinobacteria strains.</title>
        <authorList>
            <person name="Klenk H.-P."/>
        </authorList>
    </citation>
    <scope>NUCLEOTIDE SEQUENCE [LARGE SCALE GENOMIC DNA]</scope>
    <source>
        <strain evidence="2 3">DSM 45362</strain>
    </source>
</reference>
<keyword evidence="3" id="KW-1185">Reference proteome</keyword>
<gene>
    <name evidence="2" type="ORF">F4553_001960</name>
</gene>
<comment type="caution">
    <text evidence="2">The sequence shown here is derived from an EMBL/GenBank/DDBJ whole genome shotgun (WGS) entry which is preliminary data.</text>
</comment>
<organism evidence="2 3">
    <name type="scientific">Allocatelliglobosispora scoriae</name>
    <dbReference type="NCBI Taxonomy" id="643052"/>
    <lineage>
        <taxon>Bacteria</taxon>
        <taxon>Bacillati</taxon>
        <taxon>Actinomycetota</taxon>
        <taxon>Actinomycetes</taxon>
        <taxon>Micromonosporales</taxon>
        <taxon>Micromonosporaceae</taxon>
        <taxon>Allocatelliglobosispora</taxon>
    </lineage>
</organism>
<feature type="transmembrane region" description="Helical" evidence="1">
    <location>
        <begin position="24"/>
        <end position="44"/>
    </location>
</feature>
<keyword evidence="1" id="KW-0812">Transmembrane</keyword>
<name>A0A841BP26_9ACTN</name>
<accession>A0A841BP26</accession>
<proteinExistence type="predicted"/>
<evidence type="ECO:0008006" key="4">
    <source>
        <dbReference type="Google" id="ProtNLM"/>
    </source>
</evidence>